<evidence type="ECO:0000256" key="9">
    <source>
        <dbReference type="SAM" id="Phobius"/>
    </source>
</evidence>
<protein>
    <submittedName>
        <fullName evidence="10">PTS mannose transporter subunit IID</fullName>
    </submittedName>
</protein>
<dbReference type="Proteomes" id="UP000263232">
    <property type="component" value="Chromosome"/>
</dbReference>
<evidence type="ECO:0000256" key="8">
    <source>
        <dbReference type="ARBA" id="ARBA00023136"/>
    </source>
</evidence>
<evidence type="ECO:0000256" key="2">
    <source>
        <dbReference type="ARBA" id="ARBA00022448"/>
    </source>
</evidence>
<comment type="subcellular location">
    <subcellularLocation>
        <location evidence="1">Cell membrane</location>
        <topology evidence="1">Multi-pass membrane protein</topology>
    </subcellularLocation>
</comment>
<evidence type="ECO:0000256" key="1">
    <source>
        <dbReference type="ARBA" id="ARBA00004651"/>
    </source>
</evidence>
<evidence type="ECO:0000256" key="3">
    <source>
        <dbReference type="ARBA" id="ARBA00022475"/>
    </source>
</evidence>
<keyword evidence="6 9" id="KW-0812">Transmembrane</keyword>
<keyword evidence="5" id="KW-0598">Phosphotransferase system</keyword>
<feature type="transmembrane region" description="Helical" evidence="9">
    <location>
        <begin position="260"/>
        <end position="279"/>
    </location>
</feature>
<reference evidence="10 11" key="1">
    <citation type="submission" date="2017-09" db="EMBL/GenBank/DDBJ databases">
        <title>Complete genome sequence of Oxytococcus suis strain ZY16052.</title>
        <authorList>
            <person name="Li F."/>
        </authorList>
    </citation>
    <scope>NUCLEOTIDE SEQUENCE [LARGE SCALE GENOMIC DNA]</scope>
    <source>
        <strain evidence="10 11">ZY16052</strain>
    </source>
</reference>
<evidence type="ECO:0000256" key="4">
    <source>
        <dbReference type="ARBA" id="ARBA00022597"/>
    </source>
</evidence>
<dbReference type="Pfam" id="PF03613">
    <property type="entry name" value="EIID-AGA"/>
    <property type="match status" value="1"/>
</dbReference>
<dbReference type="PROSITE" id="PS51108">
    <property type="entry name" value="PTS_EIID"/>
    <property type="match status" value="1"/>
</dbReference>
<dbReference type="InterPro" id="IPR050303">
    <property type="entry name" value="GatZ_KbaZ_carbometab"/>
</dbReference>
<gene>
    <name evidence="10" type="ORF">CL176_01975</name>
</gene>
<dbReference type="EMBL" id="CP023434">
    <property type="protein sequence ID" value="AXY24886.1"/>
    <property type="molecule type" value="Genomic_DNA"/>
</dbReference>
<dbReference type="KEGG" id="abae:CL176_01975"/>
<name>A0A347WIH9_9LACT</name>
<evidence type="ECO:0000256" key="5">
    <source>
        <dbReference type="ARBA" id="ARBA00022683"/>
    </source>
</evidence>
<evidence type="ECO:0000313" key="11">
    <source>
        <dbReference type="Proteomes" id="UP000263232"/>
    </source>
</evidence>
<keyword evidence="11" id="KW-1185">Reference proteome</keyword>
<dbReference type="PANTHER" id="PTHR32502:SF5">
    <property type="entry name" value="N-ACETYLGALACTOSAMINE PERMEASE IID COMPONENT-RELATED"/>
    <property type="match status" value="1"/>
</dbReference>
<feature type="transmembrane region" description="Helical" evidence="9">
    <location>
        <begin position="198"/>
        <end position="220"/>
    </location>
</feature>
<evidence type="ECO:0000313" key="10">
    <source>
        <dbReference type="EMBL" id="AXY24886.1"/>
    </source>
</evidence>
<proteinExistence type="predicted"/>
<accession>A0A347WIH9</accession>
<keyword evidence="7 9" id="KW-1133">Transmembrane helix</keyword>
<dbReference type="InterPro" id="IPR004704">
    <property type="entry name" value="PTS_IID_man"/>
</dbReference>
<dbReference type="AlphaFoldDB" id="A0A347WIH9"/>
<evidence type="ECO:0000256" key="7">
    <source>
        <dbReference type="ARBA" id="ARBA00022989"/>
    </source>
</evidence>
<keyword evidence="8 9" id="KW-0472">Membrane</keyword>
<keyword evidence="4" id="KW-0762">Sugar transport</keyword>
<evidence type="ECO:0000256" key="6">
    <source>
        <dbReference type="ARBA" id="ARBA00022692"/>
    </source>
</evidence>
<dbReference type="OrthoDB" id="9795582at2"/>
<dbReference type="GO" id="GO:0005886">
    <property type="term" value="C:plasma membrane"/>
    <property type="evidence" value="ECO:0007669"/>
    <property type="project" value="UniProtKB-SubCell"/>
</dbReference>
<keyword evidence="2" id="KW-0813">Transport</keyword>
<dbReference type="PANTHER" id="PTHR32502">
    <property type="entry name" value="N-ACETYLGALACTOSAMINE PERMEASE II COMPONENT-RELATED"/>
    <property type="match status" value="1"/>
</dbReference>
<feature type="transmembrane region" description="Helical" evidence="9">
    <location>
        <begin position="232"/>
        <end position="253"/>
    </location>
</feature>
<organism evidence="10 11">
    <name type="scientific">Suicoccus acidiformans</name>
    <dbReference type="NCBI Taxonomy" id="2036206"/>
    <lineage>
        <taxon>Bacteria</taxon>
        <taxon>Bacillati</taxon>
        <taxon>Bacillota</taxon>
        <taxon>Bacilli</taxon>
        <taxon>Lactobacillales</taxon>
        <taxon>Aerococcaceae</taxon>
        <taxon>Suicoccus</taxon>
    </lineage>
</organism>
<dbReference type="GO" id="GO:0009401">
    <property type="term" value="P:phosphoenolpyruvate-dependent sugar phosphotransferase system"/>
    <property type="evidence" value="ECO:0007669"/>
    <property type="project" value="UniProtKB-KW"/>
</dbReference>
<sequence>MAEAREKKLTNRDLNRMLLRWYTGHETMRTYERGIGPAFFYGMNPALKKIYGDNDEQLREATKRSLNFFNGQFSWCASILGIAASLEEERKAELDAGNEPMVSGDMIESTKTALFGPLAGIGDSISNGTLHYIFISLFLPLAMNGNWLGAVLPAIVFSIWTYIEGTFFIRMGYNLGRQAAAELLGGGMMSTYIDGLSLLGVFMTGIIGSTFVSLSSSLVIELQGNTWAIQEILDGIMPGLLPLALIMGVYFYFEKKGLKPLQAIGWITLIVGTLAAIGIL</sequence>
<feature type="transmembrane region" description="Helical" evidence="9">
    <location>
        <begin position="147"/>
        <end position="169"/>
    </location>
</feature>
<keyword evidence="3" id="KW-1003">Cell membrane</keyword>
<dbReference type="RefSeq" id="WP_118989808.1">
    <property type="nucleotide sequence ID" value="NZ_CP023434.1"/>
</dbReference>